<dbReference type="EMBL" id="CAMKVN010000580">
    <property type="protein sequence ID" value="CAI2169402.1"/>
    <property type="molecule type" value="Genomic_DNA"/>
</dbReference>
<accession>A0A9W4SI63</accession>
<sequence length="40" mass="4763">LESINERKGVYYQKTYSKNKVHHQTKPQSLTERLAFPNTQ</sequence>
<gene>
    <name evidence="2" type="ORF">FWILDA_LOCUS4062</name>
</gene>
<organism evidence="2 3">
    <name type="scientific">Funneliformis geosporum</name>
    <dbReference type="NCBI Taxonomy" id="1117311"/>
    <lineage>
        <taxon>Eukaryota</taxon>
        <taxon>Fungi</taxon>
        <taxon>Fungi incertae sedis</taxon>
        <taxon>Mucoromycota</taxon>
        <taxon>Glomeromycotina</taxon>
        <taxon>Glomeromycetes</taxon>
        <taxon>Glomerales</taxon>
        <taxon>Glomeraceae</taxon>
        <taxon>Funneliformis</taxon>
    </lineage>
</organism>
<evidence type="ECO:0000256" key="1">
    <source>
        <dbReference type="SAM" id="MobiDB-lite"/>
    </source>
</evidence>
<evidence type="ECO:0000313" key="2">
    <source>
        <dbReference type="EMBL" id="CAI2169402.1"/>
    </source>
</evidence>
<proteinExistence type="predicted"/>
<keyword evidence="3" id="KW-1185">Reference proteome</keyword>
<evidence type="ECO:0000313" key="3">
    <source>
        <dbReference type="Proteomes" id="UP001153678"/>
    </source>
</evidence>
<comment type="caution">
    <text evidence="2">The sequence shown here is derived from an EMBL/GenBank/DDBJ whole genome shotgun (WGS) entry which is preliminary data.</text>
</comment>
<dbReference type="Proteomes" id="UP001153678">
    <property type="component" value="Unassembled WGS sequence"/>
</dbReference>
<feature type="compositionally biased region" description="Polar residues" evidence="1">
    <location>
        <begin position="26"/>
        <end position="40"/>
    </location>
</feature>
<feature type="region of interest" description="Disordered" evidence="1">
    <location>
        <begin position="17"/>
        <end position="40"/>
    </location>
</feature>
<name>A0A9W4SI63_9GLOM</name>
<dbReference type="AlphaFoldDB" id="A0A9W4SI63"/>
<reference evidence="2" key="1">
    <citation type="submission" date="2022-08" db="EMBL/GenBank/DDBJ databases">
        <authorList>
            <person name="Kallberg Y."/>
            <person name="Tangrot J."/>
            <person name="Rosling A."/>
        </authorList>
    </citation>
    <scope>NUCLEOTIDE SEQUENCE</scope>
    <source>
        <strain evidence="2">Wild A</strain>
    </source>
</reference>
<protein>
    <submittedName>
        <fullName evidence="2">3112_t:CDS:1</fullName>
    </submittedName>
</protein>
<feature type="non-terminal residue" evidence="2">
    <location>
        <position position="1"/>
    </location>
</feature>